<feature type="compositionally biased region" description="Acidic residues" evidence="2">
    <location>
        <begin position="1948"/>
        <end position="1991"/>
    </location>
</feature>
<keyword evidence="1" id="KW-0862">Zinc</keyword>
<feature type="region of interest" description="Disordered" evidence="2">
    <location>
        <begin position="804"/>
        <end position="836"/>
    </location>
</feature>
<dbReference type="GlyGen" id="A0A8M3B6A1">
    <property type="glycosylation" value="3 sites"/>
</dbReference>
<feature type="compositionally biased region" description="Acidic residues" evidence="2">
    <location>
        <begin position="176"/>
        <end position="185"/>
    </location>
</feature>
<keyword evidence="1" id="KW-0479">Metal-binding</keyword>
<feature type="compositionally biased region" description="Basic and acidic residues" evidence="2">
    <location>
        <begin position="92"/>
        <end position="108"/>
    </location>
</feature>
<feature type="domain" description="C2H2-type" evidence="3">
    <location>
        <begin position="622"/>
        <end position="651"/>
    </location>
</feature>
<organism evidence="4 5">
    <name type="scientific">Danio rerio</name>
    <name type="common">Zebrafish</name>
    <name type="synonym">Brachydanio rerio</name>
    <dbReference type="NCBI Taxonomy" id="7955"/>
    <lineage>
        <taxon>Eukaryota</taxon>
        <taxon>Metazoa</taxon>
        <taxon>Chordata</taxon>
        <taxon>Craniata</taxon>
        <taxon>Vertebrata</taxon>
        <taxon>Euteleostomi</taxon>
        <taxon>Actinopterygii</taxon>
        <taxon>Neopterygii</taxon>
        <taxon>Teleostei</taxon>
        <taxon>Ostariophysi</taxon>
        <taxon>Cypriniformes</taxon>
        <taxon>Danionidae</taxon>
        <taxon>Danioninae</taxon>
        <taxon>Danio</taxon>
    </lineage>
</organism>
<dbReference type="PANTHER" id="PTHR12451:SF0">
    <property type="entry name" value="ZINC FINGER PROTEIN CASTOR HOMOLOG 1"/>
    <property type="match status" value="1"/>
</dbReference>
<dbReference type="PROSITE" id="PS50157">
    <property type="entry name" value="ZINC_FINGER_C2H2_2"/>
    <property type="match status" value="3"/>
</dbReference>
<dbReference type="GeneID" id="559053"/>
<dbReference type="PROSITE" id="PS00028">
    <property type="entry name" value="ZINC_FINGER_C2H2_1"/>
    <property type="match status" value="8"/>
</dbReference>
<feature type="compositionally biased region" description="Pro residues" evidence="2">
    <location>
        <begin position="214"/>
        <end position="224"/>
    </location>
</feature>
<feature type="region of interest" description="Disordered" evidence="2">
    <location>
        <begin position="1137"/>
        <end position="1160"/>
    </location>
</feature>
<dbReference type="ZFIN" id="ZDB-GENE-060130-108">
    <property type="gene designation" value="casz1"/>
</dbReference>
<accession>A0A8M3B6A1</accession>
<feature type="compositionally biased region" description="Low complexity" evidence="2">
    <location>
        <begin position="1449"/>
        <end position="1464"/>
    </location>
</feature>
<feature type="compositionally biased region" description="Low complexity" evidence="2">
    <location>
        <begin position="1489"/>
        <end position="1502"/>
    </location>
</feature>
<dbReference type="PANTHER" id="PTHR12451">
    <property type="entry name" value="TRANSCRIPTION FACTOR CASTOR PROTEIN MING -RELATED"/>
    <property type="match status" value="1"/>
</dbReference>
<dbReference type="GO" id="GO:0005634">
    <property type="term" value="C:nucleus"/>
    <property type="evidence" value="ECO:0000318"/>
    <property type="project" value="GO_Central"/>
</dbReference>
<feature type="domain" description="C2H2-type" evidence="3">
    <location>
        <begin position="1664"/>
        <end position="1688"/>
    </location>
</feature>
<feature type="region of interest" description="Disordered" evidence="2">
    <location>
        <begin position="988"/>
        <end position="1022"/>
    </location>
</feature>
<dbReference type="CTD" id="54897"/>
<keyword evidence="4" id="KW-1185">Reference proteome</keyword>
<protein>
    <submittedName>
        <fullName evidence="5">Zinc finger protein castor homolog 1 isoform X1</fullName>
    </submittedName>
</protein>
<feature type="domain" description="C2H2-type" evidence="3">
    <location>
        <begin position="739"/>
        <end position="768"/>
    </location>
</feature>
<feature type="compositionally biased region" description="Pro residues" evidence="2">
    <location>
        <begin position="1503"/>
        <end position="1518"/>
    </location>
</feature>
<evidence type="ECO:0000259" key="3">
    <source>
        <dbReference type="PROSITE" id="PS50157"/>
    </source>
</evidence>
<reference evidence="5" key="1">
    <citation type="submission" date="2025-08" db="UniProtKB">
        <authorList>
            <consortium name="RefSeq"/>
        </authorList>
    </citation>
    <scope>IDENTIFICATION</scope>
    <source>
        <strain evidence="5">Tuebingen</strain>
        <tissue evidence="5">Fibroblasts and whole tissue</tissue>
    </source>
</reference>
<feature type="compositionally biased region" description="Low complexity" evidence="2">
    <location>
        <begin position="1519"/>
        <end position="1532"/>
    </location>
</feature>
<dbReference type="InterPro" id="IPR040373">
    <property type="entry name" value="CASZ1"/>
</dbReference>
<evidence type="ECO:0000313" key="5">
    <source>
        <dbReference type="RefSeq" id="XP_009295241.1"/>
    </source>
</evidence>
<keyword evidence="1" id="KW-0863">Zinc-finger</keyword>
<dbReference type="OrthoDB" id="10063916at2759"/>
<dbReference type="AlphaFoldDB" id="A0A8M3B6A1"/>
<feature type="region of interest" description="Disordered" evidence="2">
    <location>
        <begin position="1917"/>
        <end position="2022"/>
    </location>
</feature>
<dbReference type="GO" id="GO:0000977">
    <property type="term" value="F:RNA polymerase II transcription regulatory region sequence-specific DNA binding"/>
    <property type="evidence" value="ECO:0000318"/>
    <property type="project" value="GO_Central"/>
</dbReference>
<evidence type="ECO:0000256" key="2">
    <source>
        <dbReference type="SAM" id="MobiDB-lite"/>
    </source>
</evidence>
<evidence type="ECO:0000313" key="6">
    <source>
        <dbReference type="ZFIN" id="ZDB-GENE-060130-108"/>
    </source>
</evidence>
<dbReference type="InterPro" id="IPR013087">
    <property type="entry name" value="Znf_C2H2_type"/>
</dbReference>
<dbReference type="GO" id="GO:0000981">
    <property type="term" value="F:DNA-binding transcription factor activity, RNA polymerase II-specific"/>
    <property type="evidence" value="ECO:0000318"/>
    <property type="project" value="GO_Central"/>
</dbReference>
<dbReference type="RefSeq" id="XP_009295241.1">
    <property type="nucleotide sequence ID" value="XM_009296966.5"/>
</dbReference>
<sequence length="2022" mass="222808">MKVTCLTGFNFDYPEYGTGRERAEAREKIEEEKTTCFAERSLCTEKTSGKSTMAAKRKGGLKLNAICAKLSRQVVYDGSSQNAEGDSDLVDNSERGSLHYDEGDRPESDFPEGLTLTQSLEEDQKRREAIEKWVNGEYGEDPQCLEGVEHRVLKPNNGEDGPPEGVYMVQPKGCSDEEDNAEEADTMPGSHEGSYHEDSEGSPRKDDSFQPTTEAPPRPAPFTPPGDSSALRDYAANTMNEFLNMFGYDDQQVRDELAKKISFEKLKAATSDPSSLSSEEATRRARFSKYEEYIRKLKAGETLPWPVHTKPEVLNSKMTLTPEKSAALIQPTLTAGSEGQIFPPGMDHKQSSLNPAPTNQSHIQNLASRASKYDYFIQKLKMGESLREQNGNSYKRPSKYDLENVKFLHLFKPGEGNPDMGGAIAFKTGKVGRPSKYDIRNIQKLIPGKVDPPVLSSVLPATAGTPGPPVINTAAPAGVVGPPGLPMDQEGHLGFNTDFMKSSFSKTDSITTGTVSSVKNGLPPEKPATEDVNVYQKYIARFSGSQHCGHVHCAYQYREHYHCMDPECNYQRFTSKQDVIRHYNMHKKRDNSLQHGFMRFSPLDDCSVYYHGCHLNGKSTHYHCMQVACNKVYTSTSDVMTHENFHKKNAQLINDGFQRFRAVEDCGTVGCQFYAQKTTHFHCRRPGCTFTFKNKCDIEKHKSYHIKDDAYAKDGFKKFYKYEECKYEGCVYSKATNHFHCIRQGCGFTFTSTSQMTSHKRKHERRHIRSSGVLGLTSSFLLPKEEQDESSNDDLMDYSAISSKNSSLSASPTTQQSSTIPHLLPTPTTTMCSSQSVKPTAALPPASRISTLLSQALPSNVPMALALSNSALAGASNAFFPLIPRMPMPLPPSAAGLISAATSVAHSMPSDSLPQTSTPTGDLAAATVASTPTSFAASSIMEKMSASKGLISPMMARLAAAALKPSGNPDAGMGQAGQFNPVEVKQEPVDGAASQESIQEHSLDLSKKDHSAESNGHPAPGNTSLLSSLMNKMNPGFFNALDLKSELEGAQAADGSDAAQYLSRVMKRSSPEKPTELWKTYLRRYDIDDFCEAHCDFLHKIHFHCLVEDCGALFSTVDGAIKHANFHFRANLKVKSEPPFNESKESNDSGPNQMSAPISMAKTPPVEVPSLAVSGGYSSSPSFQAWKQLAGSIPQLPASMPSMPATSPLATTSLENAKPQVKPGFLQFQDNDPCLATDCKYSNKFHFHCLFGNCKYVCKTSGKAESHCLDHINPNNNLVNVRDQFSYYSLQCLCPNQHCEFRMRGHYHCLRPGCYFVTNITTKLPWHIKKHEKAERRAANGFKYFTKREECGRHGCKYNQVNSHFHCIREGCQFSFLLKHQMTSHARKHMRRMLGKNFDRVPSQVVSHAHQPEEMQRMASLASSGMVGSHHNMNPNFSNMMEDNDDYMDYTAGGSPLGLSSESSNQDRSCTSTPVGNDSSPAGPGCQVPAPATTTSADSPPSQSAPPPPPPSLPPPHQPALQSQPPSLSSALLRPPLPSLPYLLSPSCLSYSLLSASLGATRSVVMPTNTTAFSPIIPTSSSVKNDVPIVQDAAGNTISIPTATGAKKRFWIIEDMSPFGKRRKTASSRKMLDEGMMLEGFRRYDLYEDCKDTACQFSLKVTHYHCTRENCGYKFCGRTHMYKHAQHHDRVDNLVLDDFKRFKSSLCCNFPDCQFSGNSTHFHCLRCGFRCTDSTKVTAHRKHHGKQDVISAAGFCQFSSSVDCEVADCKYKLKCSHFHCTYPECKHTVVGMSQMDSHKRKHEKQERGELPSVSPNQDGNHHHHHHHHHHHAGLAIPSMPMNLPPTSPSTPGLTHNNMTMFHLPSTGAVNEYEHPGSAVNLDSSLNLGTDTNSSLFFLKNAAGLGLSDSMDLSKKMHRDPLSLAPGSGPIASMGLGNPQDDTTGTSGDLEDDLSPEEEPIAEDDDDDDDEEEDEAEDDMNTDSYEDSMPEPEVDKDNGESFDASMNHAETSQLDKEDPEAEP</sequence>
<dbReference type="GO" id="GO:0045664">
    <property type="term" value="P:regulation of neuron differentiation"/>
    <property type="evidence" value="ECO:0000318"/>
    <property type="project" value="GO_Central"/>
</dbReference>
<evidence type="ECO:0000313" key="4">
    <source>
        <dbReference type="Proteomes" id="UP000000437"/>
    </source>
</evidence>
<feature type="region of interest" description="Disordered" evidence="2">
    <location>
        <begin position="1796"/>
        <end position="1854"/>
    </location>
</feature>
<dbReference type="GO" id="GO:0008270">
    <property type="term" value="F:zinc ion binding"/>
    <property type="evidence" value="ECO:0007669"/>
    <property type="project" value="UniProtKB-KW"/>
</dbReference>
<feature type="region of interest" description="Disordered" evidence="2">
    <location>
        <begin position="153"/>
        <end position="231"/>
    </location>
</feature>
<feature type="compositionally biased region" description="Polar residues" evidence="2">
    <location>
        <begin position="1466"/>
        <end position="1480"/>
    </location>
</feature>
<dbReference type="SMART" id="SM00355">
    <property type="entry name" value="ZnF_C2H2"/>
    <property type="match status" value="11"/>
</dbReference>
<evidence type="ECO:0000256" key="1">
    <source>
        <dbReference type="PROSITE-ProRule" id="PRU00042"/>
    </source>
</evidence>
<dbReference type="Proteomes" id="UP000000437">
    <property type="component" value="Chromosome 23"/>
</dbReference>
<dbReference type="AGR" id="ZFIN:ZDB-GENE-060130-108"/>
<feature type="region of interest" description="Disordered" evidence="2">
    <location>
        <begin position="1425"/>
        <end position="1532"/>
    </location>
</feature>
<feature type="region of interest" description="Disordered" evidence="2">
    <location>
        <begin position="77"/>
        <end position="123"/>
    </location>
</feature>
<name>A0A8M3B6A1_DANRE</name>
<feature type="compositionally biased region" description="Basic and acidic residues" evidence="2">
    <location>
        <begin position="998"/>
        <end position="1012"/>
    </location>
</feature>
<gene>
    <name evidence="5 6" type="primary">casz1</name>
</gene>
<dbReference type="GO" id="GO:0045944">
    <property type="term" value="P:positive regulation of transcription by RNA polymerase II"/>
    <property type="evidence" value="ECO:0000318"/>
    <property type="project" value="GO_Central"/>
</dbReference>
<proteinExistence type="predicted"/>
<feature type="compositionally biased region" description="Basic residues" evidence="2">
    <location>
        <begin position="1821"/>
        <end position="1832"/>
    </location>
</feature>
<dbReference type="FunCoup" id="A0A8M3B6A1">
    <property type="interactions" value="477"/>
</dbReference>
<feature type="compositionally biased region" description="Basic and acidic residues" evidence="2">
    <location>
        <begin position="193"/>
        <end position="208"/>
    </location>
</feature>